<keyword evidence="2" id="KW-1185">Reference proteome</keyword>
<organism evidence="1 2">
    <name type="scientific">Croceicoccus naphthovorans</name>
    <dbReference type="NCBI Taxonomy" id="1348774"/>
    <lineage>
        <taxon>Bacteria</taxon>
        <taxon>Pseudomonadati</taxon>
        <taxon>Pseudomonadota</taxon>
        <taxon>Alphaproteobacteria</taxon>
        <taxon>Sphingomonadales</taxon>
        <taxon>Erythrobacteraceae</taxon>
        <taxon>Croceicoccus</taxon>
    </lineage>
</organism>
<evidence type="ECO:0000313" key="1">
    <source>
        <dbReference type="EMBL" id="AKM09373.1"/>
    </source>
</evidence>
<accession>A0A0G3XG52</accession>
<protein>
    <submittedName>
        <fullName evidence="1">Uncharacterized protein</fullName>
    </submittedName>
</protein>
<evidence type="ECO:0000313" key="2">
    <source>
        <dbReference type="Proteomes" id="UP000035287"/>
    </source>
</evidence>
<dbReference type="PATRIC" id="fig|1348774.3.peg.886"/>
<dbReference type="RefSeq" id="WP_047820063.1">
    <property type="nucleotide sequence ID" value="NZ_CP011770.1"/>
</dbReference>
<dbReference type="EMBL" id="CP011770">
    <property type="protein sequence ID" value="AKM09373.1"/>
    <property type="molecule type" value="Genomic_DNA"/>
</dbReference>
<dbReference type="AlphaFoldDB" id="A0A0G3XG52"/>
<dbReference type="KEGG" id="cna:AB433_04240"/>
<name>A0A0G3XG52_9SPHN</name>
<gene>
    <name evidence="1" type="ORF">AB433_04240</name>
</gene>
<dbReference type="STRING" id="1348774.AB433_04240"/>
<proteinExistence type="predicted"/>
<dbReference type="Proteomes" id="UP000035287">
    <property type="component" value="Chromosome"/>
</dbReference>
<reference evidence="1 2" key="1">
    <citation type="submission" date="2015-06" db="EMBL/GenBank/DDBJ databases">
        <authorList>
            <person name="Zeng Y."/>
            <person name="Huang Y."/>
        </authorList>
    </citation>
    <scope>NUCLEOTIDE SEQUENCE [LARGE SCALE GENOMIC DNA]</scope>
    <source>
        <strain evidence="1 2">PQ-2</strain>
    </source>
</reference>
<sequence length="60" mass="6281">MTYLVRLKAAARAARHLAHRGENPAHLIYFAGVGVGVVDYHMAAVGCLALGIVALLPEGV</sequence>